<gene>
    <name evidence="1" type="ORF">P7D79_04360</name>
</gene>
<dbReference type="RefSeq" id="WP_144319114.1">
    <property type="nucleotide sequence ID" value="NZ_JAQEWM010000003.1"/>
</dbReference>
<evidence type="ECO:0000313" key="1">
    <source>
        <dbReference type="EMBL" id="MDT2513464.1"/>
    </source>
</evidence>
<proteinExistence type="predicted"/>
<protein>
    <recommendedName>
        <fullName evidence="3">Head-tail adaptor protein</fullName>
    </recommendedName>
</protein>
<sequence>MRYTDEITFVKGSKESKYDPDLGEWVDGEAKRTGTVANVTDLGTERSVKVFGDIREGAKVIRTMPLFSLPEFDHIEFDGKTFKETTARNPSGRHSLIVQEVAVNETKA</sequence>
<comment type="caution">
    <text evidence="1">The sequence shown here is derived from an EMBL/GenBank/DDBJ whole genome shotgun (WGS) entry which is preliminary data.</text>
</comment>
<name>A0ABD5F5D5_ENTAV</name>
<dbReference type="AlphaFoldDB" id="A0ABD5F5D5"/>
<evidence type="ECO:0000313" key="2">
    <source>
        <dbReference type="Proteomes" id="UP001264335"/>
    </source>
</evidence>
<organism evidence="1 2">
    <name type="scientific">Enterococcus avium</name>
    <name type="common">Streptococcus avium</name>
    <dbReference type="NCBI Taxonomy" id="33945"/>
    <lineage>
        <taxon>Bacteria</taxon>
        <taxon>Bacillati</taxon>
        <taxon>Bacillota</taxon>
        <taxon>Bacilli</taxon>
        <taxon>Lactobacillales</taxon>
        <taxon>Enterococcaceae</taxon>
        <taxon>Enterococcus</taxon>
    </lineage>
</organism>
<dbReference type="Proteomes" id="UP001264335">
    <property type="component" value="Unassembled WGS sequence"/>
</dbReference>
<evidence type="ECO:0008006" key="3">
    <source>
        <dbReference type="Google" id="ProtNLM"/>
    </source>
</evidence>
<dbReference type="EMBL" id="JARPWY010000007">
    <property type="protein sequence ID" value="MDT2513464.1"/>
    <property type="molecule type" value="Genomic_DNA"/>
</dbReference>
<accession>A0ABD5F5D5</accession>
<reference evidence="1 2" key="1">
    <citation type="submission" date="2023-03" db="EMBL/GenBank/DDBJ databases">
        <authorList>
            <person name="Shen W."/>
            <person name="Cai J."/>
        </authorList>
    </citation>
    <scope>NUCLEOTIDE SEQUENCE [LARGE SCALE GENOMIC DNA]</scope>
    <source>
        <strain evidence="1 2">Y2</strain>
    </source>
</reference>